<organism evidence="1 2">
    <name type="scientific">Naganishia onofrii</name>
    <dbReference type="NCBI Taxonomy" id="1851511"/>
    <lineage>
        <taxon>Eukaryota</taxon>
        <taxon>Fungi</taxon>
        <taxon>Dikarya</taxon>
        <taxon>Basidiomycota</taxon>
        <taxon>Agaricomycotina</taxon>
        <taxon>Tremellomycetes</taxon>
        <taxon>Filobasidiales</taxon>
        <taxon>Filobasidiaceae</taxon>
        <taxon>Naganishia</taxon>
    </lineage>
</organism>
<evidence type="ECO:0000313" key="1">
    <source>
        <dbReference type="EMBL" id="KAJ9120425.1"/>
    </source>
</evidence>
<gene>
    <name evidence="1" type="ORF">QFC24_005382</name>
</gene>
<protein>
    <submittedName>
        <fullName evidence="1">Uncharacterized protein</fullName>
    </submittedName>
</protein>
<name>A0ACC2XA12_9TREE</name>
<reference evidence="1" key="1">
    <citation type="submission" date="2023-04" db="EMBL/GenBank/DDBJ databases">
        <title>Draft Genome sequencing of Naganishia species isolated from polar environments using Oxford Nanopore Technology.</title>
        <authorList>
            <person name="Leo P."/>
            <person name="Venkateswaran K."/>
        </authorList>
    </citation>
    <scope>NUCLEOTIDE SEQUENCE</scope>
    <source>
        <strain evidence="1">DBVPG 5303</strain>
    </source>
</reference>
<dbReference type="EMBL" id="JASBWV010000021">
    <property type="protein sequence ID" value="KAJ9120425.1"/>
    <property type="molecule type" value="Genomic_DNA"/>
</dbReference>
<accession>A0ACC2XA12</accession>
<dbReference type="Proteomes" id="UP001234202">
    <property type="component" value="Unassembled WGS sequence"/>
</dbReference>
<sequence length="211" mass="22741">MPTFQRTDSNGANTSYNDFRADTLSTGNFSQVHTPSHITLPEFQYTADSGYGKSPAQVDVLGQLFNSIGMGTGSPWMPSLNSVTRNSDDRERPSYSAMTPCAVPLGPEKVYEVSLPPARPIVLPTAEIHLPDLPTGSNGVELADEAQKLTDDSNGIGKEKGHLANTRLRPNNLLRQRSVGASMLPKRASVRSQSSFLSPSHAGSMREVRSA</sequence>
<comment type="caution">
    <text evidence="1">The sequence shown here is derived from an EMBL/GenBank/DDBJ whole genome shotgun (WGS) entry which is preliminary data.</text>
</comment>
<keyword evidence="2" id="KW-1185">Reference proteome</keyword>
<evidence type="ECO:0000313" key="2">
    <source>
        <dbReference type="Proteomes" id="UP001234202"/>
    </source>
</evidence>
<proteinExistence type="predicted"/>